<dbReference type="Pfam" id="PF00106">
    <property type="entry name" value="adh_short"/>
    <property type="match status" value="1"/>
</dbReference>
<dbReference type="Proteomes" id="UP000294003">
    <property type="component" value="Unassembled WGS sequence"/>
</dbReference>
<dbReference type="PANTHER" id="PTHR43157:SF31">
    <property type="entry name" value="PHOSPHATIDYLINOSITOL-GLYCAN BIOSYNTHESIS CLASS F PROTEIN"/>
    <property type="match status" value="1"/>
</dbReference>
<evidence type="ECO:0000256" key="1">
    <source>
        <dbReference type="ARBA" id="ARBA00023002"/>
    </source>
</evidence>
<comment type="caution">
    <text evidence="2">The sequence shown here is derived from an EMBL/GenBank/DDBJ whole genome shotgun (WGS) entry which is preliminary data.</text>
</comment>
<evidence type="ECO:0008006" key="4">
    <source>
        <dbReference type="Google" id="ProtNLM"/>
    </source>
</evidence>
<evidence type="ECO:0000313" key="3">
    <source>
        <dbReference type="Proteomes" id="UP000294003"/>
    </source>
</evidence>
<sequence length="358" mass="39454">MAHDFDISPQKEGSIPSYLYRQLFFTPREVTNVNLEGKTAIVTGSNCGVGLECCRQLLDLGISKLILAVRSQTRGQAAAAELSKGRNLTERSLEVWDLDHLSYDSVRAFADRAKTLERIDIVILNAGSLPMKQTINPHTGHDECVQVNYLSPGLLLVMLLGVIKDKPKSQPTRITITSSDGASWTKFSERTNKPLLPSLNKPDNWSPLDRQFLSKLLGQFFVSKLASIVPSSMAVVNMATPGMVHDSNISRESRDSLMGKIAEPIRRRMGYTSAVAARLITDAAVNHGAETHGQYLSEQRLKPVAPIIYTAEGQALREQIWEETLAEFSFADMGGIVRGMARDTGAAVERERANKSKE</sequence>
<keyword evidence="1" id="KW-0560">Oxidoreductase</keyword>
<dbReference type="EMBL" id="QJNS01000703">
    <property type="protein sequence ID" value="RYO75462.1"/>
    <property type="molecule type" value="Genomic_DNA"/>
</dbReference>
<organism evidence="2 3">
    <name type="scientific">Monosporascus cannonballus</name>
    <dbReference type="NCBI Taxonomy" id="155416"/>
    <lineage>
        <taxon>Eukaryota</taxon>
        <taxon>Fungi</taxon>
        <taxon>Dikarya</taxon>
        <taxon>Ascomycota</taxon>
        <taxon>Pezizomycotina</taxon>
        <taxon>Sordariomycetes</taxon>
        <taxon>Xylariomycetidae</taxon>
        <taxon>Xylariales</taxon>
        <taxon>Xylariales incertae sedis</taxon>
        <taxon>Monosporascus</taxon>
    </lineage>
</organism>
<evidence type="ECO:0000313" key="2">
    <source>
        <dbReference type="EMBL" id="RYO75462.1"/>
    </source>
</evidence>
<protein>
    <recommendedName>
        <fullName evidence="4">Ketoreductase (KR) domain-containing protein</fullName>
    </recommendedName>
</protein>
<dbReference type="Gene3D" id="3.40.50.720">
    <property type="entry name" value="NAD(P)-binding Rossmann-like Domain"/>
    <property type="match status" value="1"/>
</dbReference>
<dbReference type="PRINTS" id="PR00081">
    <property type="entry name" value="GDHRDH"/>
</dbReference>
<dbReference type="SUPFAM" id="SSF51735">
    <property type="entry name" value="NAD(P)-binding Rossmann-fold domains"/>
    <property type="match status" value="1"/>
</dbReference>
<accession>A0ABY0GSN8</accession>
<name>A0ABY0GSN8_9PEZI</name>
<keyword evidence="3" id="KW-1185">Reference proteome</keyword>
<reference evidence="2 3" key="1">
    <citation type="submission" date="2018-06" db="EMBL/GenBank/DDBJ databases">
        <title>Complete Genomes of Monosporascus.</title>
        <authorList>
            <person name="Robinson A.J."/>
            <person name="Natvig D.O."/>
        </authorList>
    </citation>
    <scope>NUCLEOTIDE SEQUENCE [LARGE SCALE GENOMIC DNA]</scope>
    <source>
        <strain evidence="2 3">CBS 609.92</strain>
    </source>
</reference>
<dbReference type="InterPro" id="IPR036291">
    <property type="entry name" value="NAD(P)-bd_dom_sf"/>
</dbReference>
<proteinExistence type="predicted"/>
<dbReference type="PANTHER" id="PTHR43157">
    <property type="entry name" value="PHOSPHATIDYLINOSITOL-GLYCAN BIOSYNTHESIS CLASS F PROTEIN-RELATED"/>
    <property type="match status" value="1"/>
</dbReference>
<dbReference type="InterPro" id="IPR002347">
    <property type="entry name" value="SDR_fam"/>
</dbReference>
<gene>
    <name evidence="2" type="ORF">DL762_010000</name>
</gene>